<reference evidence="5 6" key="1">
    <citation type="submission" date="2021-01" db="EMBL/GenBank/DDBJ databases">
        <title>Prevotella A2931 sp. nov.</title>
        <authorList>
            <person name="Buhl M."/>
            <person name="Oberhettinger P."/>
        </authorList>
    </citation>
    <scope>NUCLEOTIDE SEQUENCE [LARGE SCALE GENOMIC DNA]</scope>
    <source>
        <strain evidence="5 6">A2931</strain>
    </source>
</reference>
<comment type="caution">
    <text evidence="5">The sequence shown here is derived from an EMBL/GenBank/DDBJ whole genome shotgun (WGS) entry which is preliminary data.</text>
</comment>
<feature type="compositionally biased region" description="Basic and acidic residues" evidence="2">
    <location>
        <begin position="93"/>
        <end position="107"/>
    </location>
</feature>
<feature type="region of interest" description="Disordered" evidence="2">
    <location>
        <begin position="93"/>
        <end position="134"/>
    </location>
</feature>
<gene>
    <name evidence="5" type="ORF">JHU38_04930</name>
</gene>
<evidence type="ECO:0000313" key="6">
    <source>
        <dbReference type="Proteomes" id="UP000664265"/>
    </source>
</evidence>
<protein>
    <submittedName>
        <fullName evidence="5">Heavy-metal-associated domain-containing protein</fullName>
    </submittedName>
</protein>
<dbReference type="Proteomes" id="UP000664265">
    <property type="component" value="Unassembled WGS sequence"/>
</dbReference>
<feature type="domain" description="HMA" evidence="4">
    <location>
        <begin position="20"/>
        <end position="86"/>
    </location>
</feature>
<evidence type="ECO:0000313" key="5">
    <source>
        <dbReference type="EMBL" id="MBO1363125.1"/>
    </source>
</evidence>
<keyword evidence="3" id="KW-0732">Signal</keyword>
<accession>A0ABS3M4S7</accession>
<dbReference type="PROSITE" id="PS50846">
    <property type="entry name" value="HMA_2"/>
    <property type="match status" value="1"/>
</dbReference>
<dbReference type="EMBL" id="JAERMS010000010">
    <property type="protein sequence ID" value="MBO1363125.1"/>
    <property type="molecule type" value="Genomic_DNA"/>
</dbReference>
<dbReference type="InterPro" id="IPR006121">
    <property type="entry name" value="HMA_dom"/>
</dbReference>
<dbReference type="InterPro" id="IPR017969">
    <property type="entry name" value="Heavy-metal-associated_CS"/>
</dbReference>
<feature type="signal peptide" evidence="3">
    <location>
        <begin position="1"/>
        <end position="19"/>
    </location>
</feature>
<keyword evidence="1" id="KW-0479">Metal-binding</keyword>
<dbReference type="SUPFAM" id="SSF55008">
    <property type="entry name" value="HMA, heavy metal-associated domain"/>
    <property type="match status" value="1"/>
</dbReference>
<organism evidence="5 6">
    <name type="scientific">Prevotella illustrans</name>
    <dbReference type="NCBI Taxonomy" id="2800387"/>
    <lineage>
        <taxon>Bacteria</taxon>
        <taxon>Pseudomonadati</taxon>
        <taxon>Bacteroidota</taxon>
        <taxon>Bacteroidia</taxon>
        <taxon>Bacteroidales</taxon>
        <taxon>Prevotellaceae</taxon>
        <taxon>Prevotella</taxon>
    </lineage>
</organism>
<dbReference type="CDD" id="cd00371">
    <property type="entry name" value="HMA"/>
    <property type="match status" value="1"/>
</dbReference>
<evidence type="ECO:0000256" key="1">
    <source>
        <dbReference type="ARBA" id="ARBA00022723"/>
    </source>
</evidence>
<keyword evidence="6" id="KW-1185">Reference proteome</keyword>
<evidence type="ECO:0000256" key="3">
    <source>
        <dbReference type="SAM" id="SignalP"/>
    </source>
</evidence>
<dbReference type="Pfam" id="PF00403">
    <property type="entry name" value="HMA"/>
    <property type="match status" value="1"/>
</dbReference>
<evidence type="ECO:0000259" key="4">
    <source>
        <dbReference type="PROSITE" id="PS50846"/>
    </source>
</evidence>
<evidence type="ECO:0000256" key="2">
    <source>
        <dbReference type="SAM" id="MobiDB-lite"/>
    </source>
</evidence>
<dbReference type="RefSeq" id="WP_107581240.1">
    <property type="nucleotide sequence ID" value="NZ_JAERMS010000010.1"/>
</dbReference>
<dbReference type="InterPro" id="IPR036163">
    <property type="entry name" value="HMA_dom_sf"/>
</dbReference>
<feature type="chain" id="PRO_5047211756" evidence="3">
    <location>
        <begin position="20"/>
        <end position="134"/>
    </location>
</feature>
<name>A0ABS3M4S7_9BACT</name>
<proteinExistence type="predicted"/>
<dbReference type="Gene3D" id="3.30.70.100">
    <property type="match status" value="1"/>
</dbReference>
<dbReference type="PROSITE" id="PS01047">
    <property type="entry name" value="HMA_1"/>
    <property type="match status" value="1"/>
</dbReference>
<sequence>MKKIAMMMFATMFAMNLLAENVKFKVSNMHCQNCANRVEKALKANKAVSDVKINLECKGVSVSYDATKTNVEALQKALTDVKFDAKVATECDKKEGCKHDGKAGEHKCGKKEKKQNPGEHKCGAEGCGHDKESK</sequence>
<feature type="compositionally biased region" description="Basic and acidic residues" evidence="2">
    <location>
        <begin position="114"/>
        <end position="134"/>
    </location>
</feature>